<organism evidence="3 4">
    <name type="scientific">Lasiosphaeris hirsuta</name>
    <dbReference type="NCBI Taxonomy" id="260670"/>
    <lineage>
        <taxon>Eukaryota</taxon>
        <taxon>Fungi</taxon>
        <taxon>Dikarya</taxon>
        <taxon>Ascomycota</taxon>
        <taxon>Pezizomycotina</taxon>
        <taxon>Sordariomycetes</taxon>
        <taxon>Sordariomycetidae</taxon>
        <taxon>Sordariales</taxon>
        <taxon>Lasiosphaeriaceae</taxon>
        <taxon>Lasiosphaeris</taxon>
    </lineage>
</organism>
<protein>
    <recommendedName>
        <fullName evidence="2">Subtelomeric hrmA-associated cluster protein AFUB-079030/YDR124W-like helical bundle domain-containing protein</fullName>
    </recommendedName>
</protein>
<name>A0AA40A8Y6_9PEZI</name>
<feature type="region of interest" description="Disordered" evidence="1">
    <location>
        <begin position="465"/>
        <end position="488"/>
    </location>
</feature>
<dbReference type="Pfam" id="PF11001">
    <property type="entry name" value="AFUB_07903_YDR124W_hel"/>
    <property type="match status" value="1"/>
</dbReference>
<accession>A0AA40A8Y6</accession>
<feature type="region of interest" description="Disordered" evidence="1">
    <location>
        <begin position="354"/>
        <end position="402"/>
    </location>
</feature>
<dbReference type="EMBL" id="JAUKUA010000005">
    <property type="protein sequence ID" value="KAK0711467.1"/>
    <property type="molecule type" value="Genomic_DNA"/>
</dbReference>
<sequence length="596" mass="66600">MVTDWIRGQYHARPHWPAERPAQDHIPDDGRFYEPGVFRSPPITIGRALREQCNINHQSYFLAVLTDEGGMAYFSGPENLPDEEIPRIFQTQKFLHWQKRATSATGPSHDDSGFPYDDLYHRDDPPFASRRRFDRHRDLAIDRSDDDAPPTYRTRKRQRANLNRRGPDDDEPPVITRSKKGIKVGNSDEVWDFYGQRFRNIQQNACKLIAKAWVKAVAPKKQTNNPYTAGDEAAPDWWPKPWGPTKDDKVRHLEPDHLLKKERVHLLTHILRLIVEPKATQHPDIQKLNINVAALEEVTTDALSSFFNDKDNTNNAKKKPYLREIFKVARHEEQYKRGEIDANTEVFVMADDKIPDNYQSDDDAGQAREDEENNMSARSGRASPPRTTAPHSIISASSNSHSPVANLQNAPFMSEIPVRGPQYPSNLIPPDLSSGQHSYVDSGNMAVGGPAPLQAHGSMHMQEMIPSPHDSSRRTSLFNSPATEFPSPSGPGLYSGNWQQGTTAPGNAALYAYQQPPPQPPGAFVPPQGVPLNQGTPYLGNSYHGLPHPTDVYRGGNVGQSPVAHGSGYANYITHDGRAIPNGGMKIEPLNRGPLH</sequence>
<evidence type="ECO:0000259" key="2">
    <source>
        <dbReference type="Pfam" id="PF11001"/>
    </source>
</evidence>
<evidence type="ECO:0000256" key="1">
    <source>
        <dbReference type="SAM" id="MobiDB-lite"/>
    </source>
</evidence>
<feature type="compositionally biased region" description="Low complexity" evidence="1">
    <location>
        <begin position="390"/>
        <end position="402"/>
    </location>
</feature>
<evidence type="ECO:0000313" key="3">
    <source>
        <dbReference type="EMBL" id="KAK0711467.1"/>
    </source>
</evidence>
<comment type="caution">
    <text evidence="3">The sequence shown here is derived from an EMBL/GenBank/DDBJ whole genome shotgun (WGS) entry which is preliminary data.</text>
</comment>
<gene>
    <name evidence="3" type="ORF">B0H67DRAFT_646837</name>
</gene>
<feature type="region of interest" description="Disordered" evidence="1">
    <location>
        <begin position="140"/>
        <end position="177"/>
    </location>
</feature>
<dbReference type="InterPro" id="IPR021264">
    <property type="entry name" value="AFUB_079030/YDR124W-like"/>
</dbReference>
<proteinExistence type="predicted"/>
<keyword evidence="4" id="KW-1185">Reference proteome</keyword>
<dbReference type="AlphaFoldDB" id="A0AA40A8Y6"/>
<evidence type="ECO:0000313" key="4">
    <source>
        <dbReference type="Proteomes" id="UP001172102"/>
    </source>
</evidence>
<dbReference type="InterPro" id="IPR047092">
    <property type="entry name" value="AFUB_07903/YDR124W-like_hel"/>
</dbReference>
<dbReference type="PANTHER" id="PTHR36102:SF1">
    <property type="entry name" value="YDR124W-LIKE HELICAL BUNDLE DOMAIN-CONTAINING PROTEIN"/>
    <property type="match status" value="1"/>
</dbReference>
<dbReference type="PANTHER" id="PTHR36102">
    <property type="entry name" value="CHROMOSOME 10, WHOLE GENOME SHOTGUN SEQUENCE"/>
    <property type="match status" value="1"/>
</dbReference>
<feature type="compositionally biased region" description="Acidic residues" evidence="1">
    <location>
        <begin position="359"/>
        <end position="373"/>
    </location>
</feature>
<feature type="domain" description="Subtelomeric hrmA-associated cluster protein AFUB-079030/YDR124W-like helical bundle" evidence="2">
    <location>
        <begin position="184"/>
        <end position="330"/>
    </location>
</feature>
<dbReference type="Proteomes" id="UP001172102">
    <property type="component" value="Unassembled WGS sequence"/>
</dbReference>
<reference evidence="3" key="1">
    <citation type="submission" date="2023-06" db="EMBL/GenBank/DDBJ databases">
        <title>Genome-scale phylogeny and comparative genomics of the fungal order Sordariales.</title>
        <authorList>
            <consortium name="Lawrence Berkeley National Laboratory"/>
            <person name="Hensen N."/>
            <person name="Bonometti L."/>
            <person name="Westerberg I."/>
            <person name="Brannstrom I.O."/>
            <person name="Guillou S."/>
            <person name="Cros-Aarteil S."/>
            <person name="Calhoun S."/>
            <person name="Haridas S."/>
            <person name="Kuo A."/>
            <person name="Mondo S."/>
            <person name="Pangilinan J."/>
            <person name="Riley R."/>
            <person name="Labutti K."/>
            <person name="Andreopoulos B."/>
            <person name="Lipzen A."/>
            <person name="Chen C."/>
            <person name="Yanf M."/>
            <person name="Daum C."/>
            <person name="Ng V."/>
            <person name="Clum A."/>
            <person name="Steindorff A."/>
            <person name="Ohm R."/>
            <person name="Martin F."/>
            <person name="Silar P."/>
            <person name="Natvig D."/>
            <person name="Lalanne C."/>
            <person name="Gautier V."/>
            <person name="Ament-Velasquez S.L."/>
            <person name="Kruys A."/>
            <person name="Hutchinson M.I."/>
            <person name="Powell A.J."/>
            <person name="Barry K."/>
            <person name="Miller A.N."/>
            <person name="Grigoriev I.V."/>
            <person name="Debuchy R."/>
            <person name="Gladieux P."/>
            <person name="Thoren M.H."/>
            <person name="Johannesson H."/>
        </authorList>
    </citation>
    <scope>NUCLEOTIDE SEQUENCE</scope>
    <source>
        <strain evidence="3">SMH4607-1</strain>
    </source>
</reference>